<protein>
    <submittedName>
        <fullName evidence="2">DUF2974 domain-containing protein</fullName>
    </submittedName>
</protein>
<dbReference type="Proteomes" id="UP000284676">
    <property type="component" value="Unassembled WGS sequence"/>
</dbReference>
<feature type="region of interest" description="Disordered" evidence="1">
    <location>
        <begin position="527"/>
        <end position="549"/>
    </location>
</feature>
<dbReference type="SUPFAM" id="SSF53474">
    <property type="entry name" value="alpha/beta-Hydrolases"/>
    <property type="match status" value="1"/>
</dbReference>
<comment type="caution">
    <text evidence="2">The sequence shown here is derived from an EMBL/GenBank/DDBJ whole genome shotgun (WGS) entry which is preliminary data.</text>
</comment>
<sequence>MAQLSYLKWNNIENKKIIENQPVKTILLTDTILSQIKTDFYNDRKNYHSNEKLNNNGDNGELEKYTYHEEDKRLFLIYSLEKGEDEKAGKPFFENIIDGWEYLDCATGEIIQNKFFPPELLKGYEESGFFGIAFQRGNNIMIAYRGTEDKTKHNNKFIAEDIITDVKIYFKKTDIQQVEAVLFYEYIKTKYGEGKNIHITGHSLAGAIAQYVHFYTYYNNDNVFTETWNGLGAYGSILHTEEFFLHDSLPSLFQKKISSINEEKYKSSKKRLKDFYSTSLNILKEKRKEIVNSENIINYFMDEDFVGGYFNGDWIGKKVLVNIKDKTLFNEIAVFEENQKPDYSKPYGGGKVNSYINIKSKKDTAFMFHNVNNFLVFMGDSGNIMPCVIRQEFRSNTLKTVVTKKIKSYNTLIEKGKEIELIKNDTDPYNVYKDIISPSNRLIGKGFVVPISAITQKDLLFVESFEGENSFKSYDMQVEKEDKIEGQRRYKGKIILGKYNNIASLGGIIGKEPLEIKVYVTLPDKEETQETSDTVSKGNNYQKEVHGIK</sequence>
<reference evidence="2 3" key="1">
    <citation type="submission" date="2018-08" db="EMBL/GenBank/DDBJ databases">
        <title>A genome reference for cultivated species of the human gut microbiota.</title>
        <authorList>
            <person name="Zou Y."/>
            <person name="Xue W."/>
            <person name="Luo G."/>
        </authorList>
    </citation>
    <scope>NUCLEOTIDE SEQUENCE [LARGE SCALE GENOMIC DNA]</scope>
    <source>
        <strain evidence="2 3">AM25-1</strain>
    </source>
</reference>
<evidence type="ECO:0000256" key="1">
    <source>
        <dbReference type="SAM" id="MobiDB-lite"/>
    </source>
</evidence>
<organism evidence="2 3">
    <name type="scientific">Fusobacterium mortiferum</name>
    <dbReference type="NCBI Taxonomy" id="850"/>
    <lineage>
        <taxon>Bacteria</taxon>
        <taxon>Fusobacteriati</taxon>
        <taxon>Fusobacteriota</taxon>
        <taxon>Fusobacteriia</taxon>
        <taxon>Fusobacteriales</taxon>
        <taxon>Fusobacteriaceae</taxon>
        <taxon>Fusobacterium</taxon>
    </lineage>
</organism>
<dbReference type="AlphaFoldDB" id="A0A414PQ43"/>
<evidence type="ECO:0000313" key="3">
    <source>
        <dbReference type="Proteomes" id="UP000284676"/>
    </source>
</evidence>
<proteinExistence type="predicted"/>
<accession>A0A414PQ43</accession>
<feature type="compositionally biased region" description="Polar residues" evidence="1">
    <location>
        <begin position="531"/>
        <end position="542"/>
    </location>
</feature>
<dbReference type="InterPro" id="IPR029058">
    <property type="entry name" value="AB_hydrolase_fold"/>
</dbReference>
<evidence type="ECO:0000313" key="2">
    <source>
        <dbReference type="EMBL" id="RHF70667.1"/>
    </source>
</evidence>
<name>A0A414PQ43_FUSMR</name>
<dbReference type="Gene3D" id="3.40.50.1820">
    <property type="entry name" value="alpha/beta hydrolase"/>
    <property type="match status" value="1"/>
</dbReference>
<gene>
    <name evidence="2" type="ORF">DW663_10160</name>
</gene>
<dbReference type="EMBL" id="QRHL01000023">
    <property type="protein sequence ID" value="RHF70667.1"/>
    <property type="molecule type" value="Genomic_DNA"/>
</dbReference>